<evidence type="ECO:0000256" key="1">
    <source>
        <dbReference type="SAM" id="SignalP"/>
    </source>
</evidence>
<organism evidence="2 3">
    <name type="scientific">Riccia fluitans</name>
    <dbReference type="NCBI Taxonomy" id="41844"/>
    <lineage>
        <taxon>Eukaryota</taxon>
        <taxon>Viridiplantae</taxon>
        <taxon>Streptophyta</taxon>
        <taxon>Embryophyta</taxon>
        <taxon>Marchantiophyta</taxon>
        <taxon>Marchantiopsida</taxon>
        <taxon>Marchantiidae</taxon>
        <taxon>Marchantiales</taxon>
        <taxon>Ricciaceae</taxon>
        <taxon>Riccia</taxon>
    </lineage>
</organism>
<feature type="signal peptide" evidence="1">
    <location>
        <begin position="1"/>
        <end position="19"/>
    </location>
</feature>
<keyword evidence="3" id="KW-1185">Reference proteome</keyword>
<feature type="chain" id="PRO_5044755437" evidence="1">
    <location>
        <begin position="20"/>
        <end position="92"/>
    </location>
</feature>
<name>A0ABD1YSI7_9MARC</name>
<comment type="caution">
    <text evidence="2">The sequence shown here is derived from an EMBL/GenBank/DDBJ whole genome shotgun (WGS) entry which is preliminary data.</text>
</comment>
<dbReference type="AlphaFoldDB" id="A0ABD1YSI7"/>
<dbReference type="EMBL" id="JBHFFA010000003">
    <property type="protein sequence ID" value="KAL2633533.1"/>
    <property type="molecule type" value="Genomic_DNA"/>
</dbReference>
<proteinExistence type="predicted"/>
<protein>
    <submittedName>
        <fullName evidence="2">Uncharacterized protein</fullName>
    </submittedName>
</protein>
<reference evidence="2 3" key="1">
    <citation type="submission" date="2024-09" db="EMBL/GenBank/DDBJ databases">
        <title>Chromosome-scale assembly of Riccia fluitans.</title>
        <authorList>
            <person name="Paukszto L."/>
            <person name="Sawicki J."/>
            <person name="Karawczyk K."/>
            <person name="Piernik-Szablinska J."/>
            <person name="Szczecinska M."/>
            <person name="Mazdziarz M."/>
        </authorList>
    </citation>
    <scope>NUCLEOTIDE SEQUENCE [LARGE SCALE GENOMIC DNA]</scope>
    <source>
        <strain evidence="2">Rf_01</strain>
        <tissue evidence="2">Aerial parts of the thallus</tissue>
    </source>
</reference>
<sequence>MFVLPLLLLVNCRDLAVKSISLAGSDNRDYSKWRWIPLLDQRWIPLLDLKSLVYHSMSVDSKERVGSYRFREWTDDFVYLSKLSTRTRNDCN</sequence>
<evidence type="ECO:0000313" key="3">
    <source>
        <dbReference type="Proteomes" id="UP001605036"/>
    </source>
</evidence>
<keyword evidence="1" id="KW-0732">Signal</keyword>
<evidence type="ECO:0000313" key="2">
    <source>
        <dbReference type="EMBL" id="KAL2633533.1"/>
    </source>
</evidence>
<dbReference type="Proteomes" id="UP001605036">
    <property type="component" value="Unassembled WGS sequence"/>
</dbReference>
<accession>A0ABD1YSI7</accession>
<gene>
    <name evidence="2" type="ORF">R1flu_005012</name>
</gene>